<organism evidence="2 3">
    <name type="scientific">Streptomyces globisporus</name>
    <dbReference type="NCBI Taxonomy" id="1908"/>
    <lineage>
        <taxon>Bacteria</taxon>
        <taxon>Bacillati</taxon>
        <taxon>Actinomycetota</taxon>
        <taxon>Actinomycetes</taxon>
        <taxon>Kitasatosporales</taxon>
        <taxon>Streptomycetaceae</taxon>
        <taxon>Streptomyces</taxon>
    </lineage>
</organism>
<accession>A0ABM9H477</accession>
<sequence length="55" mass="5925">MAAIPPSAAPGVDRIPPHSAGRRNSPEQVRDPALLVKQGKADVRAIADELRRWSV</sequence>
<dbReference type="EMBL" id="CAKXYP010000018">
    <property type="protein sequence ID" value="CAH9418436.1"/>
    <property type="molecule type" value="Genomic_DNA"/>
</dbReference>
<evidence type="ECO:0000256" key="1">
    <source>
        <dbReference type="SAM" id="MobiDB-lite"/>
    </source>
</evidence>
<reference evidence="2" key="1">
    <citation type="submission" date="2022-03" db="EMBL/GenBank/DDBJ databases">
        <authorList>
            <person name="Leyn A S."/>
        </authorList>
    </citation>
    <scope>NUCLEOTIDE SEQUENCE</scope>
    <source>
        <strain evidence="2">Streptomyces globisporus 4-3</strain>
    </source>
</reference>
<name>A0ABM9H477_STRGL</name>
<gene>
    <name evidence="2" type="ORF">SGL43_05485</name>
</gene>
<feature type="region of interest" description="Disordered" evidence="1">
    <location>
        <begin position="1"/>
        <end position="32"/>
    </location>
</feature>
<comment type="caution">
    <text evidence="2">The sequence shown here is derived from an EMBL/GenBank/DDBJ whole genome shotgun (WGS) entry which is preliminary data.</text>
</comment>
<evidence type="ECO:0000313" key="2">
    <source>
        <dbReference type="EMBL" id="CAH9418436.1"/>
    </source>
</evidence>
<dbReference type="Proteomes" id="UP001154015">
    <property type="component" value="Unassembled WGS sequence"/>
</dbReference>
<keyword evidence="3" id="KW-1185">Reference proteome</keyword>
<protein>
    <submittedName>
        <fullName evidence="2">FIG131131: hypothetical toxin</fullName>
    </submittedName>
</protein>
<evidence type="ECO:0000313" key="3">
    <source>
        <dbReference type="Proteomes" id="UP001154015"/>
    </source>
</evidence>
<proteinExistence type="predicted"/>